<dbReference type="GO" id="GO:0030688">
    <property type="term" value="C:preribosome, small subunit precursor"/>
    <property type="evidence" value="ECO:0007669"/>
    <property type="project" value="InterPro"/>
</dbReference>
<evidence type="ECO:0000313" key="5">
    <source>
        <dbReference type="EMBL" id="CAG9761197.1"/>
    </source>
</evidence>
<proteinExistence type="inferred from homology"/>
<evidence type="ECO:0000256" key="2">
    <source>
        <dbReference type="ARBA" id="ARBA00011022"/>
    </source>
</evidence>
<evidence type="ECO:0008006" key="7">
    <source>
        <dbReference type="Google" id="ProtNLM"/>
    </source>
</evidence>
<keyword evidence="4" id="KW-0175">Coiled coil</keyword>
<dbReference type="GO" id="GO:0005730">
    <property type="term" value="C:nucleolus"/>
    <property type="evidence" value="ECO:0007669"/>
    <property type="project" value="UniProtKB-SubCell"/>
</dbReference>
<comment type="similarity">
    <text evidence="2">Belongs to the SLX9 family.</text>
</comment>
<dbReference type="GO" id="GO:0030686">
    <property type="term" value="C:90S preribosome"/>
    <property type="evidence" value="ECO:0007669"/>
    <property type="project" value="InterPro"/>
</dbReference>
<keyword evidence="3" id="KW-0539">Nucleus</keyword>
<feature type="coiled-coil region" evidence="4">
    <location>
        <begin position="40"/>
        <end position="67"/>
    </location>
</feature>
<reference evidence="5" key="1">
    <citation type="submission" date="2022-01" db="EMBL/GenBank/DDBJ databases">
        <authorList>
            <person name="King R."/>
        </authorList>
    </citation>
    <scope>NUCLEOTIDE SEQUENCE</scope>
</reference>
<accession>A0A9N9QJG7</accession>
<sequence>MGKIVRPKQKLRAKTGKTTGLDIKTETKLNAKSSVIMAKKEKIKMRRQKLLNKIDKVQQMKKALKLKEKRKSTAIMGDTNPLHDALPSLEALLKTRPSANKRSADIAKKKGIEKQRKRKREIIQGIQIYKLVLGNKKFLQDPWEAITHHVQAMVDHERQNIK</sequence>
<dbReference type="Proteomes" id="UP001152799">
    <property type="component" value="Chromosome 10"/>
</dbReference>
<dbReference type="PANTHER" id="PTHR31109">
    <property type="entry name" value="PROTEIN FAM207A"/>
    <property type="match status" value="1"/>
</dbReference>
<dbReference type="AlphaFoldDB" id="A0A9N9QJG7"/>
<gene>
    <name evidence="5" type="ORF">CEUTPL_LOCUS1904</name>
</gene>
<dbReference type="InterPro" id="IPR028160">
    <property type="entry name" value="Slx9-like"/>
</dbReference>
<evidence type="ECO:0000256" key="3">
    <source>
        <dbReference type="ARBA" id="ARBA00023242"/>
    </source>
</evidence>
<keyword evidence="6" id="KW-1185">Reference proteome</keyword>
<comment type="subcellular location">
    <subcellularLocation>
        <location evidence="1">Nucleus</location>
        <location evidence="1">Nucleolus</location>
    </subcellularLocation>
</comment>
<dbReference type="Pfam" id="PF15341">
    <property type="entry name" value="SLX9"/>
    <property type="match status" value="1"/>
</dbReference>
<evidence type="ECO:0000256" key="1">
    <source>
        <dbReference type="ARBA" id="ARBA00004604"/>
    </source>
</evidence>
<dbReference type="PANTHER" id="PTHR31109:SF2">
    <property type="entry name" value="RIBOSOME BIOGENESIS PROTEIN SLX9 HOMOLOG"/>
    <property type="match status" value="1"/>
</dbReference>
<protein>
    <recommendedName>
        <fullName evidence="7">Ribosome biogenesis protein SLX9</fullName>
    </recommendedName>
</protein>
<dbReference type="OrthoDB" id="18703at2759"/>
<name>A0A9N9QJG7_9CUCU</name>
<evidence type="ECO:0000256" key="4">
    <source>
        <dbReference type="SAM" id="Coils"/>
    </source>
</evidence>
<dbReference type="EMBL" id="OU892286">
    <property type="protein sequence ID" value="CAG9761197.1"/>
    <property type="molecule type" value="Genomic_DNA"/>
</dbReference>
<organism evidence="5 6">
    <name type="scientific">Ceutorhynchus assimilis</name>
    <name type="common">cabbage seed weevil</name>
    <dbReference type="NCBI Taxonomy" id="467358"/>
    <lineage>
        <taxon>Eukaryota</taxon>
        <taxon>Metazoa</taxon>
        <taxon>Ecdysozoa</taxon>
        <taxon>Arthropoda</taxon>
        <taxon>Hexapoda</taxon>
        <taxon>Insecta</taxon>
        <taxon>Pterygota</taxon>
        <taxon>Neoptera</taxon>
        <taxon>Endopterygota</taxon>
        <taxon>Coleoptera</taxon>
        <taxon>Polyphaga</taxon>
        <taxon>Cucujiformia</taxon>
        <taxon>Curculionidae</taxon>
        <taxon>Ceutorhynchinae</taxon>
        <taxon>Ceutorhynchus</taxon>
    </lineage>
</organism>
<evidence type="ECO:0000313" key="6">
    <source>
        <dbReference type="Proteomes" id="UP001152799"/>
    </source>
</evidence>
<dbReference type="GO" id="GO:0000462">
    <property type="term" value="P:maturation of SSU-rRNA from tricistronic rRNA transcript (SSU-rRNA, 5.8S rRNA, LSU-rRNA)"/>
    <property type="evidence" value="ECO:0007669"/>
    <property type="project" value="InterPro"/>
</dbReference>